<dbReference type="PATRIC" id="fig|1434111.4.peg.2915"/>
<dbReference type="Gene3D" id="2.160.20.10">
    <property type="entry name" value="Single-stranded right-handed beta-helix, Pectin lyase-like"/>
    <property type="match status" value="1"/>
</dbReference>
<accession>A0A0E3S3E3</accession>
<dbReference type="PANTHER" id="PTHR22990:SF15">
    <property type="entry name" value="F-BOX ONLY PROTEIN 10"/>
    <property type="match status" value="1"/>
</dbReference>
<protein>
    <recommendedName>
        <fullName evidence="2">Right handed beta helix domain-containing protein</fullName>
    </recommendedName>
</protein>
<gene>
    <name evidence="3" type="ORF">MSLAZ_2193</name>
</gene>
<feature type="domain" description="Right handed beta helix" evidence="2">
    <location>
        <begin position="162"/>
        <end position="297"/>
    </location>
</feature>
<dbReference type="PANTHER" id="PTHR22990">
    <property type="entry name" value="F-BOX ONLY PROTEIN"/>
    <property type="match status" value="1"/>
</dbReference>
<evidence type="ECO:0000256" key="1">
    <source>
        <dbReference type="ARBA" id="ARBA00022737"/>
    </source>
</evidence>
<dbReference type="Pfam" id="PF13229">
    <property type="entry name" value="Beta_helix"/>
    <property type="match status" value="1"/>
</dbReference>
<dbReference type="InterPro" id="IPR006626">
    <property type="entry name" value="PbH1"/>
</dbReference>
<evidence type="ECO:0000313" key="3">
    <source>
        <dbReference type="EMBL" id="AKB75454.1"/>
    </source>
</evidence>
<reference evidence="3 4" key="1">
    <citation type="submission" date="2014-07" db="EMBL/GenBank/DDBJ databases">
        <title>Methanogenic archaea and the global carbon cycle.</title>
        <authorList>
            <person name="Henriksen J.R."/>
            <person name="Luke J."/>
            <person name="Reinhart S."/>
            <person name="Benedict M.N."/>
            <person name="Youngblut N.D."/>
            <person name="Metcalf M.E."/>
            <person name="Whitaker R.J."/>
            <person name="Metcalf W.W."/>
        </authorList>
    </citation>
    <scope>NUCLEOTIDE SEQUENCE [LARGE SCALE GENOMIC DNA]</scope>
    <source>
        <strain evidence="3 4">Z-7289</strain>
    </source>
</reference>
<dbReference type="KEGG" id="mls:MSLAZ_2193"/>
<organism evidence="3 4">
    <name type="scientific">Methanosarcina lacustris Z-7289</name>
    <dbReference type="NCBI Taxonomy" id="1434111"/>
    <lineage>
        <taxon>Archaea</taxon>
        <taxon>Methanobacteriati</taxon>
        <taxon>Methanobacteriota</taxon>
        <taxon>Stenosarchaea group</taxon>
        <taxon>Methanomicrobia</taxon>
        <taxon>Methanosarcinales</taxon>
        <taxon>Methanosarcinaceae</taxon>
        <taxon>Methanosarcina</taxon>
    </lineage>
</organism>
<dbReference type="InterPro" id="IPR051550">
    <property type="entry name" value="SCF-Subunits/Alg-Epimerases"/>
</dbReference>
<dbReference type="AlphaFoldDB" id="A0A0E3S3E3"/>
<dbReference type="InterPro" id="IPR011050">
    <property type="entry name" value="Pectin_lyase_fold/virulence"/>
</dbReference>
<evidence type="ECO:0000313" key="4">
    <source>
        <dbReference type="Proteomes" id="UP000033072"/>
    </source>
</evidence>
<proteinExistence type="predicted"/>
<dbReference type="OrthoDB" id="105642at2157"/>
<dbReference type="HOGENOM" id="CLU_081184_0_0_2"/>
<dbReference type="Proteomes" id="UP000033072">
    <property type="component" value="Chromosome"/>
</dbReference>
<evidence type="ECO:0000259" key="2">
    <source>
        <dbReference type="Pfam" id="PF13229"/>
    </source>
</evidence>
<dbReference type="EMBL" id="CP009515">
    <property type="protein sequence ID" value="AKB75454.1"/>
    <property type="molecule type" value="Genomic_DNA"/>
</dbReference>
<keyword evidence="4" id="KW-1185">Reference proteome</keyword>
<dbReference type="InterPro" id="IPR012334">
    <property type="entry name" value="Pectin_lyas_fold"/>
</dbReference>
<keyword evidence="1" id="KW-0677">Repeat</keyword>
<sequence length="298" mass="31497">MLNRQLGTLFLVTCLILTTVPAALGGQSMQTITVAGDGSGDFNCDGKDDHVQINQALESAANNPGTTVHFKGPFTYVIGDSLLIGSDTILEGDSGVTIKLAKGLPVWGGRESSISEKKAMLMIRGGSASNVAIRSLTVDGSQSDYYSGVRLGTSCYNMATIVNCNGLTIKNVTFQNGCNDAMLISKSSNIMMDTVTVNKCGHDGIYAYHVNGITVKNSKFINRTNSSVRLDSVTDGVMTNNECTTSGGGYAGLELQGTLKNIEASGNNFHDLSAPAIVHLNTKETNVNIHDNRIENCG</sequence>
<name>A0A0E3S3E3_9EURY</name>
<dbReference type="SUPFAM" id="SSF51126">
    <property type="entry name" value="Pectin lyase-like"/>
    <property type="match status" value="1"/>
</dbReference>
<dbReference type="SMART" id="SM00710">
    <property type="entry name" value="PbH1"/>
    <property type="match status" value="5"/>
</dbReference>
<dbReference type="InterPro" id="IPR039448">
    <property type="entry name" value="Beta_helix"/>
</dbReference>